<comment type="caution">
    <text evidence="5">The sequence shown here is derived from an EMBL/GenBank/DDBJ whole genome shotgun (WGS) entry which is preliminary data.</text>
</comment>
<dbReference type="InterPro" id="IPR000055">
    <property type="entry name" value="Restrct_endonuc_typeI_TRD"/>
</dbReference>
<dbReference type="Proteomes" id="UP000765338">
    <property type="component" value="Unassembled WGS sequence"/>
</dbReference>
<evidence type="ECO:0000313" key="6">
    <source>
        <dbReference type="Proteomes" id="UP000765338"/>
    </source>
</evidence>
<proteinExistence type="inferred from homology"/>
<organism evidence="5 6">
    <name type="scientific">Bombella mellum</name>
    <dbReference type="NCBI Taxonomy" id="2039288"/>
    <lineage>
        <taxon>Bacteria</taxon>
        <taxon>Pseudomonadati</taxon>
        <taxon>Pseudomonadota</taxon>
        <taxon>Alphaproteobacteria</taxon>
        <taxon>Acetobacterales</taxon>
        <taxon>Acetobacteraceae</taxon>
        <taxon>Bombella</taxon>
    </lineage>
</organism>
<evidence type="ECO:0000256" key="3">
    <source>
        <dbReference type="ARBA" id="ARBA00023125"/>
    </source>
</evidence>
<evidence type="ECO:0000256" key="2">
    <source>
        <dbReference type="ARBA" id="ARBA00022747"/>
    </source>
</evidence>
<evidence type="ECO:0000313" key="5">
    <source>
        <dbReference type="EMBL" id="MBA5726773.1"/>
    </source>
</evidence>
<dbReference type="SUPFAM" id="SSF116734">
    <property type="entry name" value="DNA methylase specificity domain"/>
    <property type="match status" value="1"/>
</dbReference>
<keyword evidence="3" id="KW-0238">DNA-binding</keyword>
<gene>
    <name evidence="5" type="ORF">CPA56_02015</name>
</gene>
<evidence type="ECO:0000259" key="4">
    <source>
        <dbReference type="Pfam" id="PF01420"/>
    </source>
</evidence>
<feature type="domain" description="Type I restriction modification DNA specificity" evidence="4">
    <location>
        <begin position="35"/>
        <end position="181"/>
    </location>
</feature>
<name>A0ABR5ZRB6_9PROT</name>
<comment type="similarity">
    <text evidence="1">Belongs to the type-I restriction system S methylase family.</text>
</comment>
<accession>A0ABR5ZRB6</accession>
<sequence>MSIFNIIRSGSLSEYYVLAPERYDPRRLQKITQDSVSLEELFSIENPTLSKRNIFDNEKYIVIDTGDSFEGIINNGKKEILGKDVGSSKKTVTYGDVIISRLRPYLRQIGFLDKSFFDGKKNILVSTEYFILKSRDSDINSSWIVPFLLLSEIQELLSRAQEGGHHPRFSKATLSEIKIPMNIVDDRKRLSFEVEKYIDRIQLSYKFLRNLTNNIENIMQI</sequence>
<dbReference type="Pfam" id="PF01420">
    <property type="entry name" value="Methylase_S"/>
    <property type="match status" value="1"/>
</dbReference>
<dbReference type="InterPro" id="IPR044946">
    <property type="entry name" value="Restrct_endonuc_typeI_TRD_sf"/>
</dbReference>
<reference evidence="5 6" key="1">
    <citation type="submission" date="2017-10" db="EMBL/GenBank/DDBJ databases">
        <authorList>
            <person name="Jakob F."/>
        </authorList>
    </citation>
    <scope>NUCLEOTIDE SEQUENCE [LARGE SCALE GENOMIC DNA]</scope>
    <source>
        <strain evidence="5 6">TMW 2.1889</strain>
    </source>
</reference>
<evidence type="ECO:0000256" key="1">
    <source>
        <dbReference type="ARBA" id="ARBA00010923"/>
    </source>
</evidence>
<protein>
    <recommendedName>
        <fullName evidence="4">Type I restriction modification DNA specificity domain-containing protein</fullName>
    </recommendedName>
</protein>
<dbReference type="EMBL" id="PDLY01000001">
    <property type="protein sequence ID" value="MBA5726773.1"/>
    <property type="molecule type" value="Genomic_DNA"/>
</dbReference>
<keyword evidence="6" id="KW-1185">Reference proteome</keyword>
<keyword evidence="2" id="KW-0680">Restriction system</keyword>
<dbReference type="RefSeq" id="WP_182040362.1">
    <property type="nucleotide sequence ID" value="NZ_PDLY01000001.1"/>
</dbReference>
<dbReference type="Gene3D" id="3.90.220.20">
    <property type="entry name" value="DNA methylase specificity domains"/>
    <property type="match status" value="2"/>
</dbReference>